<protein>
    <submittedName>
        <fullName evidence="1">Uncharacterized protein</fullName>
    </submittedName>
</protein>
<organism evidence="1 2">
    <name type="scientific">Apiospora phragmitis</name>
    <dbReference type="NCBI Taxonomy" id="2905665"/>
    <lineage>
        <taxon>Eukaryota</taxon>
        <taxon>Fungi</taxon>
        <taxon>Dikarya</taxon>
        <taxon>Ascomycota</taxon>
        <taxon>Pezizomycotina</taxon>
        <taxon>Sordariomycetes</taxon>
        <taxon>Xylariomycetidae</taxon>
        <taxon>Amphisphaeriales</taxon>
        <taxon>Apiosporaceae</taxon>
        <taxon>Apiospora</taxon>
    </lineage>
</organism>
<evidence type="ECO:0000313" key="2">
    <source>
        <dbReference type="Proteomes" id="UP001480595"/>
    </source>
</evidence>
<reference evidence="1 2" key="1">
    <citation type="submission" date="2023-01" db="EMBL/GenBank/DDBJ databases">
        <title>Analysis of 21 Apiospora genomes using comparative genomics revels a genus with tremendous synthesis potential of carbohydrate active enzymes and secondary metabolites.</title>
        <authorList>
            <person name="Sorensen T."/>
        </authorList>
    </citation>
    <scope>NUCLEOTIDE SEQUENCE [LARGE SCALE GENOMIC DNA]</scope>
    <source>
        <strain evidence="1 2">CBS 135458</strain>
    </source>
</reference>
<dbReference type="EMBL" id="JAQQWL010000016">
    <property type="protein sequence ID" value="KAK8037932.1"/>
    <property type="molecule type" value="Genomic_DNA"/>
</dbReference>
<dbReference type="Proteomes" id="UP001480595">
    <property type="component" value="Unassembled WGS sequence"/>
</dbReference>
<name>A0ABR1SUC1_9PEZI</name>
<dbReference type="GeneID" id="92099171"/>
<gene>
    <name evidence="1" type="ORF">PG994_014699</name>
</gene>
<sequence>MVAVFTANLLPLPYTDRQRPVQPYSILFKVGSSTFIAFCPASFFGKSEVCQAASFDLAAGAKLIDCWVSSYLADSRDTTQRRYHRVAGRRESLSVEGDLAGLVGQYVEKPVVRSHESLVGLFNVIPARSAVVGRIAQLACKLGGFLDGVTDGLYADLMAGGGEMVSLEQRTSYKQIGAYWGILGHTYIQRTFVCPEGSAIIHVHLACFSLEVCGCVFEGIKCRDQLICRYGSLSRG</sequence>
<comment type="caution">
    <text evidence="1">The sequence shown here is derived from an EMBL/GenBank/DDBJ whole genome shotgun (WGS) entry which is preliminary data.</text>
</comment>
<keyword evidence="2" id="KW-1185">Reference proteome</keyword>
<dbReference type="RefSeq" id="XP_066707784.1">
    <property type="nucleotide sequence ID" value="XM_066866108.1"/>
</dbReference>
<proteinExistence type="predicted"/>
<accession>A0ABR1SUC1</accession>
<evidence type="ECO:0000313" key="1">
    <source>
        <dbReference type="EMBL" id="KAK8037932.1"/>
    </source>
</evidence>